<gene>
    <name evidence="1" type="ORF">SAMN05216233_105104</name>
</gene>
<protein>
    <submittedName>
        <fullName evidence="1">Type VI secretion-associated protein, BMA_A0400 family</fullName>
    </submittedName>
</protein>
<proteinExistence type="predicted"/>
<sequence>MVGLIWRQKWSWYLAGKHPIAGDYLYLGKPTPLLKGFSGWMEKGYEGVGRKADPQAHMAWRFWARGPNGELVCGMIKESRDNHGRRYPLMIVGAGPVAERNRHWDLLPYACRDTWAALESLGGRTITRIQELKRRVVGIRFAEPRWNRFYRERETEKDTVILSGGKHRASGFMDKMNNIEGLARLEHFLVPLDVCEGEGDLAPATKLLRLLKSRSALEPAMVFIGGSETDRYLMCLKRPLMLEDFDTLWVSLREAS</sequence>
<dbReference type="Gene3D" id="3.40.1730.10">
    <property type="entry name" value="pa0076 domain"/>
    <property type="match status" value="1"/>
</dbReference>
<organism evidence="1 2">
    <name type="scientific">Desulfoluna spongiiphila</name>
    <dbReference type="NCBI Taxonomy" id="419481"/>
    <lineage>
        <taxon>Bacteria</taxon>
        <taxon>Pseudomonadati</taxon>
        <taxon>Thermodesulfobacteriota</taxon>
        <taxon>Desulfobacteria</taxon>
        <taxon>Desulfobacterales</taxon>
        <taxon>Desulfolunaceae</taxon>
        <taxon>Desulfoluna</taxon>
    </lineage>
</organism>
<dbReference type="STRING" id="419481.SAMN05216233_105104"/>
<keyword evidence="2" id="KW-1185">Reference proteome</keyword>
<evidence type="ECO:0000313" key="1">
    <source>
        <dbReference type="EMBL" id="SCY20567.1"/>
    </source>
</evidence>
<dbReference type="EMBL" id="FMUX01000005">
    <property type="protein sequence ID" value="SCY20567.1"/>
    <property type="molecule type" value="Genomic_DNA"/>
</dbReference>
<dbReference type="InterPro" id="IPR017748">
    <property type="entry name" value="TagF"/>
</dbReference>
<dbReference type="Proteomes" id="UP000198870">
    <property type="component" value="Unassembled WGS sequence"/>
</dbReference>
<dbReference type="InterPro" id="IPR038225">
    <property type="entry name" value="TagF_sf"/>
</dbReference>
<dbReference type="RefSeq" id="WP_092210274.1">
    <property type="nucleotide sequence ID" value="NZ_FMUX01000005.1"/>
</dbReference>
<reference evidence="1 2" key="1">
    <citation type="submission" date="2016-10" db="EMBL/GenBank/DDBJ databases">
        <authorList>
            <person name="de Groot N.N."/>
        </authorList>
    </citation>
    <scope>NUCLEOTIDE SEQUENCE [LARGE SCALE GENOMIC DNA]</scope>
    <source>
        <strain evidence="1 2">AA1</strain>
    </source>
</reference>
<dbReference type="OrthoDB" id="1522895at2"/>
<dbReference type="Pfam" id="PF09867">
    <property type="entry name" value="TagF_N"/>
    <property type="match status" value="1"/>
</dbReference>
<evidence type="ECO:0000313" key="2">
    <source>
        <dbReference type="Proteomes" id="UP000198870"/>
    </source>
</evidence>
<name>A0A1G5E105_9BACT</name>
<dbReference type="AlphaFoldDB" id="A0A1G5E105"/>
<accession>A0A1G5E105</accession>